<evidence type="ECO:0000256" key="3">
    <source>
        <dbReference type="ARBA" id="ARBA00023125"/>
    </source>
</evidence>
<dbReference type="InterPro" id="IPR036390">
    <property type="entry name" value="WH_DNA-bd_sf"/>
</dbReference>
<dbReference type="Pfam" id="PF03466">
    <property type="entry name" value="LysR_substrate"/>
    <property type="match status" value="1"/>
</dbReference>
<name>A0ABQ6JR26_9ACTN</name>
<evidence type="ECO:0000256" key="4">
    <source>
        <dbReference type="ARBA" id="ARBA00023163"/>
    </source>
</evidence>
<evidence type="ECO:0000313" key="7">
    <source>
        <dbReference type="Proteomes" id="UP001157017"/>
    </source>
</evidence>
<comment type="caution">
    <text evidence="6">The sequence shown here is derived from an EMBL/GenBank/DDBJ whole genome shotgun (WGS) entry which is preliminary data.</text>
</comment>
<dbReference type="PRINTS" id="PR00039">
    <property type="entry name" value="HTHLYSR"/>
</dbReference>
<reference evidence="7" key="1">
    <citation type="journal article" date="2019" name="Int. J. Syst. Evol. Microbiol.">
        <title>The Global Catalogue of Microorganisms (GCM) 10K type strain sequencing project: providing services to taxonomists for standard genome sequencing and annotation.</title>
        <authorList>
            <consortium name="The Broad Institute Genomics Platform"/>
            <consortium name="The Broad Institute Genome Sequencing Center for Infectious Disease"/>
            <person name="Wu L."/>
            <person name="Ma J."/>
        </authorList>
    </citation>
    <scope>NUCLEOTIDE SEQUENCE [LARGE SCALE GENOMIC DNA]</scope>
    <source>
        <strain evidence="7">NBRC 108730</strain>
    </source>
</reference>
<evidence type="ECO:0000313" key="6">
    <source>
        <dbReference type="EMBL" id="GMA89136.1"/>
    </source>
</evidence>
<dbReference type="SUPFAM" id="SSF46785">
    <property type="entry name" value="Winged helix' DNA-binding domain"/>
    <property type="match status" value="1"/>
</dbReference>
<keyword evidence="4" id="KW-0804">Transcription</keyword>
<dbReference type="PANTHER" id="PTHR30346:SF29">
    <property type="entry name" value="LYSR SUBSTRATE-BINDING"/>
    <property type="match status" value="1"/>
</dbReference>
<proteinExistence type="inferred from homology"/>
<accession>A0ABQ6JR26</accession>
<organism evidence="6 7">
    <name type="scientific">Angustibacter aerolatus</name>
    <dbReference type="NCBI Taxonomy" id="1162965"/>
    <lineage>
        <taxon>Bacteria</taxon>
        <taxon>Bacillati</taxon>
        <taxon>Actinomycetota</taxon>
        <taxon>Actinomycetes</taxon>
        <taxon>Kineosporiales</taxon>
        <taxon>Kineosporiaceae</taxon>
    </lineage>
</organism>
<dbReference type="InterPro" id="IPR005119">
    <property type="entry name" value="LysR_subst-bd"/>
</dbReference>
<protein>
    <submittedName>
        <fullName evidence="6">LysR family transcriptional regulator</fullName>
    </submittedName>
</protein>
<dbReference type="CDD" id="cd08423">
    <property type="entry name" value="PBP2_LTTR_like_6"/>
    <property type="match status" value="1"/>
</dbReference>
<dbReference type="Gene3D" id="1.10.10.10">
    <property type="entry name" value="Winged helix-like DNA-binding domain superfamily/Winged helix DNA-binding domain"/>
    <property type="match status" value="1"/>
</dbReference>
<evidence type="ECO:0000256" key="2">
    <source>
        <dbReference type="ARBA" id="ARBA00023015"/>
    </source>
</evidence>
<evidence type="ECO:0000256" key="1">
    <source>
        <dbReference type="ARBA" id="ARBA00009437"/>
    </source>
</evidence>
<dbReference type="Pfam" id="PF00126">
    <property type="entry name" value="HTH_1"/>
    <property type="match status" value="1"/>
</dbReference>
<dbReference type="PANTHER" id="PTHR30346">
    <property type="entry name" value="TRANSCRIPTIONAL DUAL REGULATOR HCAR-RELATED"/>
    <property type="match status" value="1"/>
</dbReference>
<keyword evidence="7" id="KW-1185">Reference proteome</keyword>
<dbReference type="EMBL" id="BSUZ01000001">
    <property type="protein sequence ID" value="GMA89136.1"/>
    <property type="molecule type" value="Genomic_DNA"/>
</dbReference>
<sequence length="304" mass="31634">MLDVLALRTVRAIAEHGGFTGAAAALGTTQPAVSRLVRRLEARLGTVLVERSGRTVRLTEAGQVLARHAVTALAAVETAGEEVAAIAGLRAGRVRVSAFPSWSASVLPRAFADVRRRHPGLVLGFTEAEPPEALEALRAGRCDVAVVFDYPGSGTTDDVHDLRSTHLLDDEVQVVLPGGHAAAADRVALADLADEEWIAGCPRCRQHLLVLAGRAGFAPRVAFETDDAVAVQGLVAAGLGVALLPALSLQATRRPDVEVRAVQPAARRTVTALTRPDLRRVPAVAAMLDALVAAAADEPAGVSA</sequence>
<dbReference type="InterPro" id="IPR036388">
    <property type="entry name" value="WH-like_DNA-bd_sf"/>
</dbReference>
<gene>
    <name evidence="6" type="ORF">GCM10025868_43860</name>
</gene>
<keyword evidence="2" id="KW-0805">Transcription regulation</keyword>
<keyword evidence="3" id="KW-0238">DNA-binding</keyword>
<evidence type="ECO:0000259" key="5">
    <source>
        <dbReference type="PROSITE" id="PS50931"/>
    </source>
</evidence>
<feature type="domain" description="HTH lysR-type" evidence="5">
    <location>
        <begin position="2"/>
        <end position="59"/>
    </location>
</feature>
<dbReference type="InterPro" id="IPR000847">
    <property type="entry name" value="LysR_HTH_N"/>
</dbReference>
<dbReference type="Proteomes" id="UP001157017">
    <property type="component" value="Unassembled WGS sequence"/>
</dbReference>
<dbReference type="PROSITE" id="PS50931">
    <property type="entry name" value="HTH_LYSR"/>
    <property type="match status" value="1"/>
</dbReference>
<dbReference type="SUPFAM" id="SSF53850">
    <property type="entry name" value="Periplasmic binding protein-like II"/>
    <property type="match status" value="1"/>
</dbReference>
<comment type="similarity">
    <text evidence="1">Belongs to the LysR transcriptional regulatory family.</text>
</comment>
<dbReference type="Gene3D" id="3.40.190.10">
    <property type="entry name" value="Periplasmic binding protein-like II"/>
    <property type="match status" value="2"/>
</dbReference>